<dbReference type="GO" id="GO:0008973">
    <property type="term" value="F:phosphopentomutase activity"/>
    <property type="evidence" value="ECO:0007669"/>
    <property type="project" value="TreeGrafter"/>
</dbReference>
<dbReference type="InterPro" id="IPR005846">
    <property type="entry name" value="A-D-PHexomutase_a/b/a-III"/>
</dbReference>
<evidence type="ECO:0000256" key="11">
    <source>
        <dbReference type="RuleBase" id="RU004326"/>
    </source>
</evidence>
<dbReference type="Gene3D" id="3.30.310.50">
    <property type="entry name" value="Alpha-D-phosphohexomutase, C-terminal domain"/>
    <property type="match status" value="1"/>
</dbReference>
<evidence type="ECO:0000256" key="10">
    <source>
        <dbReference type="ARBA" id="ARBA00023277"/>
    </source>
</evidence>
<dbReference type="InterPro" id="IPR016055">
    <property type="entry name" value="A-D-PHexomutase_a/b/a-I/II/III"/>
</dbReference>
<feature type="domain" description="Alpha-D-phosphohexomutase alpha/beta/alpha" evidence="12">
    <location>
        <begin position="43"/>
        <end position="181"/>
    </location>
</feature>
<accession>A0AAV5R7M0</accession>
<protein>
    <submittedName>
        <fullName evidence="15">Phosphoribomutase</fullName>
    </submittedName>
</protein>
<dbReference type="GO" id="GO:0006166">
    <property type="term" value="P:purine ribonucleoside salvage"/>
    <property type="evidence" value="ECO:0007669"/>
    <property type="project" value="TreeGrafter"/>
</dbReference>
<dbReference type="AlphaFoldDB" id="A0AAV5R7M0"/>
<comment type="subcellular location">
    <subcellularLocation>
        <location evidence="2">Cytoplasm</location>
    </subcellularLocation>
</comment>
<keyword evidence="5" id="KW-0313">Glucose metabolism</keyword>
<keyword evidence="8 11" id="KW-0460">Magnesium</keyword>
<dbReference type="InterPro" id="IPR005844">
    <property type="entry name" value="A-D-PHexomutase_a/b/a-I"/>
</dbReference>
<feature type="domain" description="Alpha-D-phosphohexomutase alpha/beta/alpha" evidence="14">
    <location>
        <begin position="329"/>
        <end position="433"/>
    </location>
</feature>
<evidence type="ECO:0000256" key="3">
    <source>
        <dbReference type="ARBA" id="ARBA00010231"/>
    </source>
</evidence>
<evidence type="ECO:0000256" key="1">
    <source>
        <dbReference type="ARBA" id="ARBA00001946"/>
    </source>
</evidence>
<keyword evidence="4" id="KW-0963">Cytoplasm</keyword>
<name>A0AAV5R7M0_PICKL</name>
<dbReference type="GO" id="GO:0005634">
    <property type="term" value="C:nucleus"/>
    <property type="evidence" value="ECO:0007669"/>
    <property type="project" value="TreeGrafter"/>
</dbReference>
<dbReference type="Pfam" id="PF02878">
    <property type="entry name" value="PGM_PMM_I"/>
    <property type="match status" value="1"/>
</dbReference>
<keyword evidence="6" id="KW-0597">Phosphoprotein</keyword>
<dbReference type="GO" id="GO:0000287">
    <property type="term" value="F:magnesium ion binding"/>
    <property type="evidence" value="ECO:0007669"/>
    <property type="project" value="InterPro"/>
</dbReference>
<evidence type="ECO:0000259" key="12">
    <source>
        <dbReference type="Pfam" id="PF02878"/>
    </source>
</evidence>
<evidence type="ECO:0000256" key="4">
    <source>
        <dbReference type="ARBA" id="ARBA00022490"/>
    </source>
</evidence>
<dbReference type="Pfam" id="PF02879">
    <property type="entry name" value="PGM_PMM_II"/>
    <property type="match status" value="1"/>
</dbReference>
<dbReference type="InterPro" id="IPR016066">
    <property type="entry name" value="A-D-PHexomutase_CS"/>
</dbReference>
<dbReference type="InterPro" id="IPR005841">
    <property type="entry name" value="Alpha-D-phosphohexomutase_SF"/>
</dbReference>
<dbReference type="GO" id="GO:0005737">
    <property type="term" value="C:cytoplasm"/>
    <property type="evidence" value="ECO:0007669"/>
    <property type="project" value="UniProtKB-SubCell"/>
</dbReference>
<dbReference type="EMBL" id="BTGB01000005">
    <property type="protein sequence ID" value="GMM47256.1"/>
    <property type="molecule type" value="Genomic_DNA"/>
</dbReference>
<dbReference type="PANTHER" id="PTHR45745">
    <property type="entry name" value="PHOSPHOMANNOMUTASE 45A"/>
    <property type="match status" value="1"/>
</dbReference>
<dbReference type="Pfam" id="PF02880">
    <property type="entry name" value="PGM_PMM_III"/>
    <property type="match status" value="1"/>
</dbReference>
<keyword evidence="16" id="KW-1185">Reference proteome</keyword>
<keyword evidence="9" id="KW-0413">Isomerase</keyword>
<feature type="domain" description="Alpha-D-phosphohexomutase alpha/beta/alpha" evidence="13">
    <location>
        <begin position="214"/>
        <end position="315"/>
    </location>
</feature>
<evidence type="ECO:0000256" key="6">
    <source>
        <dbReference type="ARBA" id="ARBA00022553"/>
    </source>
</evidence>
<dbReference type="SUPFAM" id="SSF53738">
    <property type="entry name" value="Phosphoglucomutase, first 3 domains"/>
    <property type="match status" value="3"/>
</dbReference>
<keyword evidence="7 11" id="KW-0479">Metal-binding</keyword>
<dbReference type="InterPro" id="IPR005845">
    <property type="entry name" value="A-D-PHexomutase_a/b/a-II"/>
</dbReference>
<dbReference type="FunFam" id="3.40.120.10:FF:000035">
    <property type="entry name" value="Pgm3p"/>
    <property type="match status" value="1"/>
</dbReference>
<dbReference type="PRINTS" id="PR00509">
    <property type="entry name" value="PGMPMM"/>
</dbReference>
<dbReference type="CDD" id="cd05799">
    <property type="entry name" value="PGM2"/>
    <property type="match status" value="1"/>
</dbReference>
<evidence type="ECO:0000256" key="8">
    <source>
        <dbReference type="ARBA" id="ARBA00022842"/>
    </source>
</evidence>
<gene>
    <name evidence="15" type="ORF">DAPK24_038310</name>
</gene>
<dbReference type="Gene3D" id="3.40.120.10">
    <property type="entry name" value="Alpha-D-Glucose-1,6-Bisphosphate, subunit A, domain 3"/>
    <property type="match status" value="3"/>
</dbReference>
<dbReference type="InterPro" id="IPR036900">
    <property type="entry name" value="A-D-PHexomutase_C_sf"/>
</dbReference>
<comment type="cofactor">
    <cofactor evidence="1">
        <name>Mg(2+)</name>
        <dbReference type="ChEBI" id="CHEBI:18420"/>
    </cofactor>
</comment>
<dbReference type="PANTHER" id="PTHR45745:SF1">
    <property type="entry name" value="PHOSPHOGLUCOMUTASE 2B-RELATED"/>
    <property type="match status" value="1"/>
</dbReference>
<evidence type="ECO:0000256" key="9">
    <source>
        <dbReference type="ARBA" id="ARBA00023235"/>
    </source>
</evidence>
<proteinExistence type="inferred from homology"/>
<organism evidence="15 16">
    <name type="scientific">Pichia kluyveri</name>
    <name type="common">Yeast</name>
    <dbReference type="NCBI Taxonomy" id="36015"/>
    <lineage>
        <taxon>Eukaryota</taxon>
        <taxon>Fungi</taxon>
        <taxon>Dikarya</taxon>
        <taxon>Ascomycota</taxon>
        <taxon>Saccharomycotina</taxon>
        <taxon>Pichiomycetes</taxon>
        <taxon>Pichiales</taxon>
        <taxon>Pichiaceae</taxon>
        <taxon>Pichia</taxon>
    </lineage>
</organism>
<reference evidence="15 16" key="1">
    <citation type="journal article" date="2023" name="Elife">
        <title>Identification of key yeast species and microbe-microbe interactions impacting larval growth of Drosophila in the wild.</title>
        <authorList>
            <person name="Mure A."/>
            <person name="Sugiura Y."/>
            <person name="Maeda R."/>
            <person name="Honda K."/>
            <person name="Sakurai N."/>
            <person name="Takahashi Y."/>
            <person name="Watada M."/>
            <person name="Katoh T."/>
            <person name="Gotoh A."/>
            <person name="Gotoh Y."/>
            <person name="Taniguchi I."/>
            <person name="Nakamura K."/>
            <person name="Hayashi T."/>
            <person name="Katayama T."/>
            <person name="Uemura T."/>
            <person name="Hattori Y."/>
        </authorList>
    </citation>
    <scope>NUCLEOTIDE SEQUENCE [LARGE SCALE GENOMIC DNA]</scope>
    <source>
        <strain evidence="15 16">PK-24</strain>
    </source>
</reference>
<evidence type="ECO:0000256" key="2">
    <source>
        <dbReference type="ARBA" id="ARBA00004496"/>
    </source>
</evidence>
<evidence type="ECO:0000259" key="13">
    <source>
        <dbReference type="Pfam" id="PF02879"/>
    </source>
</evidence>
<evidence type="ECO:0000259" key="14">
    <source>
        <dbReference type="Pfam" id="PF02880"/>
    </source>
</evidence>
<evidence type="ECO:0000256" key="5">
    <source>
        <dbReference type="ARBA" id="ARBA00022526"/>
    </source>
</evidence>
<comment type="similarity">
    <text evidence="3 11">Belongs to the phosphohexose mutase family.</text>
</comment>
<sequence length="593" mass="67262">MQKLIEDWLAIDVNPTTRAQITELAKNIVSNHETLHDLLGKRIVFGTAGLRARMEAGFSRMNDVTVLQASQGLAEYIKSTVEDNARLSIVIGHDHRHNSKRFAELAIAVFINKGFQVYYIGDNNCATPMVPFAVDKYSTDGGIMITASHNPKDDNGYKVYWNNGCQIIPPHDSNIQNSILENLTPILNNDAGWNTDIYMRSDKLIYCFEEVVDSYVDYLRTSLFKDENKIDFKFVYTAMHGVGYEFVEKLLKGVTPNENFVKVEGQCSPNPDFPTVKFPNPEENGALTLATETADKHNVNLVLANDPDADRFTAAFKSFKKNKWIQLSGNEIGILFADYVISLQDSSKLDKLYILNSTVSSQFIGSMAKKLGFNFKDTLTGFKWIGNEAINLENQGFQVPFAYEEAIGFMFKTVHDKDGMAALLMFLQLYQKLIKEGLDPVAKLEQLYEKFGYFKQYNGYYITEKPNTIKDIFDNVIRSNDSSIPYPKTLGNFSVIEWRDLTIGYDSITEDNKPKLFVDPTSQMITCTLATGAENESIRFTARGSGTEPKLKVYIEAQASNEVRSLQLAEQVWVLLREEWFQPSKHELIERRV</sequence>
<keyword evidence="10" id="KW-0119">Carbohydrate metabolism</keyword>
<dbReference type="Proteomes" id="UP001378960">
    <property type="component" value="Unassembled WGS sequence"/>
</dbReference>
<dbReference type="GO" id="GO:0006006">
    <property type="term" value="P:glucose metabolic process"/>
    <property type="evidence" value="ECO:0007669"/>
    <property type="project" value="UniProtKB-KW"/>
</dbReference>
<comment type="caution">
    <text evidence="15">The sequence shown here is derived from an EMBL/GenBank/DDBJ whole genome shotgun (WGS) entry which is preliminary data.</text>
</comment>
<dbReference type="SUPFAM" id="SSF55957">
    <property type="entry name" value="Phosphoglucomutase, C-terminal domain"/>
    <property type="match status" value="1"/>
</dbReference>
<evidence type="ECO:0000256" key="7">
    <source>
        <dbReference type="ARBA" id="ARBA00022723"/>
    </source>
</evidence>
<evidence type="ECO:0000313" key="15">
    <source>
        <dbReference type="EMBL" id="GMM47256.1"/>
    </source>
</evidence>
<evidence type="ECO:0000313" key="16">
    <source>
        <dbReference type="Proteomes" id="UP001378960"/>
    </source>
</evidence>
<dbReference type="PROSITE" id="PS00710">
    <property type="entry name" value="PGM_PMM"/>
    <property type="match status" value="1"/>
</dbReference>